<accession>A0AAV6KLK2</accession>
<comment type="caution">
    <text evidence="2">The sequence shown here is derived from an EMBL/GenBank/DDBJ whole genome shotgun (WGS) entry which is preliminary data.</text>
</comment>
<reference evidence="2" key="1">
    <citation type="submission" date="2020-08" db="EMBL/GenBank/DDBJ databases">
        <title>Plant Genome Project.</title>
        <authorList>
            <person name="Zhang R.-G."/>
        </authorList>
    </citation>
    <scope>NUCLEOTIDE SEQUENCE</scope>
    <source>
        <strain evidence="2">WSP0</strain>
        <tissue evidence="2">Leaf</tissue>
    </source>
</reference>
<evidence type="ECO:0000313" key="3">
    <source>
        <dbReference type="Proteomes" id="UP000823749"/>
    </source>
</evidence>
<organism evidence="2 3">
    <name type="scientific">Rhododendron griersonianum</name>
    <dbReference type="NCBI Taxonomy" id="479676"/>
    <lineage>
        <taxon>Eukaryota</taxon>
        <taxon>Viridiplantae</taxon>
        <taxon>Streptophyta</taxon>
        <taxon>Embryophyta</taxon>
        <taxon>Tracheophyta</taxon>
        <taxon>Spermatophyta</taxon>
        <taxon>Magnoliopsida</taxon>
        <taxon>eudicotyledons</taxon>
        <taxon>Gunneridae</taxon>
        <taxon>Pentapetalae</taxon>
        <taxon>asterids</taxon>
        <taxon>Ericales</taxon>
        <taxon>Ericaceae</taxon>
        <taxon>Ericoideae</taxon>
        <taxon>Rhodoreae</taxon>
        <taxon>Rhododendron</taxon>
    </lineage>
</organism>
<evidence type="ECO:0000313" key="2">
    <source>
        <dbReference type="EMBL" id="KAG5553447.1"/>
    </source>
</evidence>
<name>A0AAV6KLK2_9ERIC</name>
<dbReference type="Proteomes" id="UP000823749">
    <property type="component" value="Chromosome 4"/>
</dbReference>
<dbReference type="AlphaFoldDB" id="A0AAV6KLK2"/>
<sequence length="91" mass="10429">MFISVTLVLLDVDVSWLAYWNFSLMAYNTGISEMLLFPSKLDNPLLKGEHYLPPEKLDRLFALSLKLLTEKWEVNKVEVLSGSIHSYGLLL</sequence>
<keyword evidence="1" id="KW-0732">Signal</keyword>
<gene>
    <name evidence="2" type="ORF">RHGRI_011362</name>
</gene>
<feature type="signal peptide" evidence="1">
    <location>
        <begin position="1"/>
        <end position="17"/>
    </location>
</feature>
<feature type="chain" id="PRO_5043955601" evidence="1">
    <location>
        <begin position="18"/>
        <end position="91"/>
    </location>
</feature>
<proteinExistence type="predicted"/>
<keyword evidence="3" id="KW-1185">Reference proteome</keyword>
<protein>
    <submittedName>
        <fullName evidence="2">Uncharacterized protein</fullName>
    </submittedName>
</protein>
<dbReference type="EMBL" id="JACTNZ010000004">
    <property type="protein sequence ID" value="KAG5553447.1"/>
    <property type="molecule type" value="Genomic_DNA"/>
</dbReference>
<evidence type="ECO:0000256" key="1">
    <source>
        <dbReference type="SAM" id="SignalP"/>
    </source>
</evidence>